<accession>Q0A8E3</accession>
<dbReference type="EMBL" id="CP000453">
    <property type="protein sequence ID" value="ABI56894.1"/>
    <property type="molecule type" value="Genomic_DNA"/>
</dbReference>
<proteinExistence type="predicted"/>
<dbReference type="AlphaFoldDB" id="Q0A8E3"/>
<name>Q0A8E3_ALKEH</name>
<evidence type="ECO:0000256" key="1">
    <source>
        <dbReference type="SAM" id="MobiDB-lite"/>
    </source>
</evidence>
<organism evidence="2 3">
    <name type="scientific">Alkalilimnicola ehrlichii (strain ATCC BAA-1101 / DSM 17681 / MLHE-1)</name>
    <dbReference type="NCBI Taxonomy" id="187272"/>
    <lineage>
        <taxon>Bacteria</taxon>
        <taxon>Pseudomonadati</taxon>
        <taxon>Pseudomonadota</taxon>
        <taxon>Gammaproteobacteria</taxon>
        <taxon>Chromatiales</taxon>
        <taxon>Ectothiorhodospiraceae</taxon>
        <taxon>Alkalilimnicola</taxon>
    </lineage>
</organism>
<evidence type="ECO:0000313" key="2">
    <source>
        <dbReference type="EMBL" id="ABI56894.1"/>
    </source>
</evidence>
<feature type="region of interest" description="Disordered" evidence="1">
    <location>
        <begin position="1"/>
        <end position="30"/>
    </location>
</feature>
<evidence type="ECO:0000313" key="3">
    <source>
        <dbReference type="Proteomes" id="UP000001962"/>
    </source>
</evidence>
<reference evidence="3" key="1">
    <citation type="submission" date="2006-08" db="EMBL/GenBank/DDBJ databases">
        <title>Complete sequence of Alkalilimnicola ehrilichei MLHE-1.</title>
        <authorList>
            <person name="Copeland A."/>
            <person name="Lucas S."/>
            <person name="Lapidus A."/>
            <person name="Barry K."/>
            <person name="Detter J.C."/>
            <person name="Glavina del Rio T."/>
            <person name="Hammon N."/>
            <person name="Israni S."/>
            <person name="Dalin E."/>
            <person name="Tice H."/>
            <person name="Pitluck S."/>
            <person name="Sims D."/>
            <person name="Brettin T."/>
            <person name="Bruce D."/>
            <person name="Han C."/>
            <person name="Tapia R."/>
            <person name="Gilna P."/>
            <person name="Schmutz J."/>
            <person name="Larimer F."/>
            <person name="Land M."/>
            <person name="Hauser L."/>
            <person name="Kyrpides N."/>
            <person name="Mikhailova N."/>
            <person name="Oremland R.S."/>
            <person name="Hoeft S.E."/>
            <person name="Switzer-Blum J."/>
            <person name="Kulp T."/>
            <person name="King G."/>
            <person name="Tabita R."/>
            <person name="Witte B."/>
            <person name="Santini J.M."/>
            <person name="Basu P."/>
            <person name="Hollibaugh J.T."/>
            <person name="Xie G."/>
            <person name="Stolz J.F."/>
            <person name="Richardson P."/>
        </authorList>
    </citation>
    <scope>NUCLEOTIDE SEQUENCE [LARGE SCALE GENOMIC DNA]</scope>
    <source>
        <strain evidence="3">ATCC BAA-1101 / DSM 17681 / MLHE-1</strain>
    </source>
</reference>
<dbReference type="Proteomes" id="UP000001962">
    <property type="component" value="Chromosome"/>
</dbReference>
<dbReference type="KEGG" id="aeh:Mlg_1547"/>
<gene>
    <name evidence="2" type="ordered locus">Mlg_1547</name>
</gene>
<dbReference type="HOGENOM" id="CLU_464353_0_0_6"/>
<sequence length="587" mass="65331">MRHDKSHGRSTLAANPAEEGNRMTDSLSDPDVIPDHCGGATLTDLAGRVRVAHGHLRALDVARSPDLVGLDLAHCPPGLHLTLQDCARLEWIRLPAGDTGATVHLDAGDGRPELLVLGAVERLDCCWSGGTFEVQAPRHARPLNGVAIQPSPPDCPVEGWVALSPSLPRSWTVPPALRQVWLHRPQGLVDVHVEASGRLDHLVATDAEALARLRLARTGVRVQLRTCPGLSEAYNEDGVLHMTDCGHRGAILHAKGGWRRLTFQRCSFFDVHAETVEVVIQRSPRVNHLHVPGGVHAITTHGHFPVLNGALGWYGSEANGVRQLLGTHRDRDDALSTLYGWTWLERTRAQRLSALRALEEALDEHDPELLWRLRCLLHLRVRSQPKRPPDMDEALRVAGNRWHWDFNSDLWLEGRASDLALYRAVADQPVGEGFGRLLHCPGDPHTLHGLAWTLRRWHGRGDDWPDDWTQAIDKGLRRITRRGYMNRAIHDAVQAVLQLAVRLRDRALADLIFAFARDRLTPEHGAPLFITLAQHGYAPARPRLMVVSRKLNWLQEDLRQQAAAAAIARVRTHAFSIDTETPQEASI</sequence>
<protein>
    <submittedName>
        <fullName evidence="2">Uncharacterized protein</fullName>
    </submittedName>
</protein>
<keyword evidence="3" id="KW-1185">Reference proteome</keyword>